<keyword evidence="3" id="KW-0732">Signal</keyword>
<dbReference type="GO" id="GO:0012505">
    <property type="term" value="C:endomembrane system"/>
    <property type="evidence" value="ECO:0007669"/>
    <property type="project" value="UniProtKB-SubCell"/>
</dbReference>
<keyword evidence="5 7" id="KW-0472">Membrane</keyword>
<keyword evidence="4 7" id="KW-1133">Transmembrane helix</keyword>
<dbReference type="InterPro" id="IPR009606">
    <property type="entry name" value="DEAL/Modifying_wall_lignin1/2"/>
</dbReference>
<gene>
    <name evidence="8" type="ORF">OLEA9_A052447</name>
</gene>
<accession>A0A8S0UDY6</accession>
<dbReference type="OrthoDB" id="1667348at2759"/>
<evidence type="ECO:0000256" key="2">
    <source>
        <dbReference type="ARBA" id="ARBA00022692"/>
    </source>
</evidence>
<dbReference type="InterPro" id="IPR052222">
    <property type="entry name" value="DESIGUAL"/>
</dbReference>
<dbReference type="Gramene" id="OE9A052447T2">
    <property type="protein sequence ID" value="OE9A052447C2"/>
    <property type="gene ID" value="OE9A052447"/>
</dbReference>
<evidence type="ECO:0000256" key="1">
    <source>
        <dbReference type="ARBA" id="ARBA00004127"/>
    </source>
</evidence>
<sequence length="207" mass="22841">MAKYIGFLVCLLITIMDIIAGILGIQAEIAQNKVFFVPEKLAETLFALLFRNNSSHLQVNHLRAWIFECRDPSYQAFKLGMAAVVLLIMAHVIANLLGGCIFIRSREELDQASPNKQLAAASLVLSWIMLGVAFILLISGTLSNSKSRRDCGIAHHWLLSIGGILCFIHGLFSVAYYVSATAFIREEKKLSQHGSHENQPNQDGAEA</sequence>
<evidence type="ECO:0000313" key="8">
    <source>
        <dbReference type="EMBL" id="CAA3016284.1"/>
    </source>
</evidence>
<dbReference type="Proteomes" id="UP000594638">
    <property type="component" value="Unassembled WGS sequence"/>
</dbReference>
<evidence type="ECO:0000256" key="7">
    <source>
        <dbReference type="SAM" id="Phobius"/>
    </source>
</evidence>
<comment type="caution">
    <text evidence="8">The sequence shown here is derived from an EMBL/GenBank/DDBJ whole genome shotgun (WGS) entry which is preliminary data.</text>
</comment>
<name>A0A8S0UDY6_OLEEU</name>
<organism evidence="8 9">
    <name type="scientific">Olea europaea subsp. europaea</name>
    <dbReference type="NCBI Taxonomy" id="158383"/>
    <lineage>
        <taxon>Eukaryota</taxon>
        <taxon>Viridiplantae</taxon>
        <taxon>Streptophyta</taxon>
        <taxon>Embryophyta</taxon>
        <taxon>Tracheophyta</taxon>
        <taxon>Spermatophyta</taxon>
        <taxon>Magnoliopsida</taxon>
        <taxon>eudicotyledons</taxon>
        <taxon>Gunneridae</taxon>
        <taxon>Pentapetalae</taxon>
        <taxon>asterids</taxon>
        <taxon>lamiids</taxon>
        <taxon>Lamiales</taxon>
        <taxon>Oleaceae</taxon>
        <taxon>Oleeae</taxon>
        <taxon>Olea</taxon>
    </lineage>
</organism>
<dbReference type="Pfam" id="PF06749">
    <property type="entry name" value="DUF1218"/>
    <property type="match status" value="1"/>
</dbReference>
<feature type="transmembrane region" description="Helical" evidence="7">
    <location>
        <begin position="79"/>
        <end position="97"/>
    </location>
</feature>
<dbReference type="EMBL" id="CACTIH010007604">
    <property type="protein sequence ID" value="CAA3016284.1"/>
    <property type="molecule type" value="Genomic_DNA"/>
</dbReference>
<evidence type="ECO:0000313" key="9">
    <source>
        <dbReference type="Proteomes" id="UP000594638"/>
    </source>
</evidence>
<evidence type="ECO:0000256" key="3">
    <source>
        <dbReference type="ARBA" id="ARBA00022729"/>
    </source>
</evidence>
<dbReference type="PANTHER" id="PTHR31769">
    <property type="entry name" value="OS07G0462200 PROTEIN-RELATED"/>
    <property type="match status" value="1"/>
</dbReference>
<comment type="subcellular location">
    <subcellularLocation>
        <location evidence="1">Endomembrane system</location>
        <topology evidence="1">Multi-pass membrane protein</topology>
    </subcellularLocation>
</comment>
<feature type="transmembrane region" description="Helical" evidence="7">
    <location>
        <begin position="118"/>
        <end position="138"/>
    </location>
</feature>
<evidence type="ECO:0000256" key="4">
    <source>
        <dbReference type="ARBA" id="ARBA00022989"/>
    </source>
</evidence>
<proteinExistence type="inferred from homology"/>
<evidence type="ECO:0000256" key="5">
    <source>
        <dbReference type="ARBA" id="ARBA00023136"/>
    </source>
</evidence>
<keyword evidence="2 7" id="KW-0812">Transmembrane</keyword>
<feature type="transmembrane region" description="Helical" evidence="7">
    <location>
        <begin position="158"/>
        <end position="179"/>
    </location>
</feature>
<protein>
    <submittedName>
        <fullName evidence="8">At4g21310p</fullName>
    </submittedName>
</protein>
<comment type="similarity">
    <text evidence="6">Belongs to the DESIGUAL family.</text>
</comment>
<reference evidence="8 9" key="1">
    <citation type="submission" date="2019-12" db="EMBL/GenBank/DDBJ databases">
        <authorList>
            <person name="Alioto T."/>
            <person name="Alioto T."/>
            <person name="Gomez Garrido J."/>
        </authorList>
    </citation>
    <scope>NUCLEOTIDE SEQUENCE [LARGE SCALE GENOMIC DNA]</scope>
</reference>
<dbReference type="AlphaFoldDB" id="A0A8S0UDY6"/>
<evidence type="ECO:0000256" key="6">
    <source>
        <dbReference type="ARBA" id="ARBA00029467"/>
    </source>
</evidence>
<keyword evidence="9" id="KW-1185">Reference proteome</keyword>